<feature type="compositionally biased region" description="Basic residues" evidence="2">
    <location>
        <begin position="298"/>
        <end position="308"/>
    </location>
</feature>
<dbReference type="PANTHER" id="PTHR31286:SF99">
    <property type="entry name" value="DUF4283 DOMAIN-CONTAINING PROTEIN"/>
    <property type="match status" value="1"/>
</dbReference>
<feature type="domain" description="CCHC-type" evidence="3">
    <location>
        <begin position="150"/>
        <end position="163"/>
    </location>
</feature>
<gene>
    <name evidence="4" type="ORF">QN277_024463</name>
</gene>
<dbReference type="GO" id="GO:0003676">
    <property type="term" value="F:nucleic acid binding"/>
    <property type="evidence" value="ECO:0007669"/>
    <property type="project" value="InterPro"/>
</dbReference>
<accession>A0AAE1JCA2</accession>
<dbReference type="Proteomes" id="UP001293593">
    <property type="component" value="Unassembled WGS sequence"/>
</dbReference>
<feature type="compositionally biased region" description="Polar residues" evidence="2">
    <location>
        <begin position="318"/>
        <end position="329"/>
    </location>
</feature>
<feature type="compositionally biased region" description="Basic and acidic residues" evidence="2">
    <location>
        <begin position="279"/>
        <end position="292"/>
    </location>
</feature>
<evidence type="ECO:0000313" key="5">
    <source>
        <dbReference type="Proteomes" id="UP001293593"/>
    </source>
</evidence>
<evidence type="ECO:0000256" key="2">
    <source>
        <dbReference type="SAM" id="MobiDB-lite"/>
    </source>
</evidence>
<proteinExistence type="predicted"/>
<feature type="region of interest" description="Disordered" evidence="2">
    <location>
        <begin position="185"/>
        <end position="208"/>
    </location>
</feature>
<keyword evidence="1" id="KW-0862">Zinc</keyword>
<dbReference type="Pfam" id="PF14111">
    <property type="entry name" value="DUF4283"/>
    <property type="match status" value="1"/>
</dbReference>
<organism evidence="4 5">
    <name type="scientific">Acacia crassicarpa</name>
    <name type="common">northern wattle</name>
    <dbReference type="NCBI Taxonomy" id="499986"/>
    <lineage>
        <taxon>Eukaryota</taxon>
        <taxon>Viridiplantae</taxon>
        <taxon>Streptophyta</taxon>
        <taxon>Embryophyta</taxon>
        <taxon>Tracheophyta</taxon>
        <taxon>Spermatophyta</taxon>
        <taxon>Magnoliopsida</taxon>
        <taxon>eudicotyledons</taxon>
        <taxon>Gunneridae</taxon>
        <taxon>Pentapetalae</taxon>
        <taxon>rosids</taxon>
        <taxon>fabids</taxon>
        <taxon>Fabales</taxon>
        <taxon>Fabaceae</taxon>
        <taxon>Caesalpinioideae</taxon>
        <taxon>mimosoid clade</taxon>
        <taxon>Acacieae</taxon>
        <taxon>Acacia</taxon>
    </lineage>
</organism>
<reference evidence="4" key="1">
    <citation type="submission" date="2023-10" db="EMBL/GenBank/DDBJ databases">
        <title>Chromosome-level genome of the transformable northern wattle, Acacia crassicarpa.</title>
        <authorList>
            <person name="Massaro I."/>
            <person name="Sinha N.R."/>
            <person name="Poethig S."/>
            <person name="Leichty A.R."/>
        </authorList>
    </citation>
    <scope>NUCLEOTIDE SEQUENCE</scope>
    <source>
        <strain evidence="4">Acra3RX</strain>
        <tissue evidence="4">Leaf</tissue>
    </source>
</reference>
<feature type="compositionally biased region" description="Polar residues" evidence="2">
    <location>
        <begin position="197"/>
        <end position="207"/>
    </location>
</feature>
<feature type="region of interest" description="Disordered" evidence="2">
    <location>
        <begin position="279"/>
        <end position="329"/>
    </location>
</feature>
<keyword evidence="5" id="KW-1185">Reference proteome</keyword>
<dbReference type="InterPro" id="IPR025558">
    <property type="entry name" value="DUF4283"/>
</dbReference>
<dbReference type="AlphaFoldDB" id="A0AAE1JCA2"/>
<name>A0AAE1JCA2_9FABA</name>
<dbReference type="PROSITE" id="PS50158">
    <property type="entry name" value="ZF_CCHC"/>
    <property type="match status" value="1"/>
</dbReference>
<keyword evidence="1" id="KW-0863">Zinc-finger</keyword>
<sequence length="423" mass="47604">MRLRMERMWASKGPLRITPLNNGYFLVSFSSTEDRDYALQEGPWMIADHYLLVQRWRPNFNPWKADQQKRVAVWVRIPDLPHELYNVESIRRIGNMIGRTLKIDRTTAFSEKGSFARMCVEVDLQRPLLPGFSHLGEERRFEFEGLHLVCFSCGRYGHRMDQCTANTTSQEPGSKIAIDPVVATAEPEKTPKKQEDTMASSKGNSQRVDFGPQMLVKRDFGKRIHKAVSVAPDSVKGLKKEGKVQEGVNVPLDSRALGKQGVDLEKIKTREKEPTRKFGEEIQNKNKGEKQEWLQVGSKRKAGSKVKSRGKENKMAMESQSCGKRNGNLPNGFTGVVHLNMNGPVMMDANMDKEKSSGPMNLGLMAANLIINEDGGLLIHQVDQARTAEEVITQCANENIVDTDMVQESDQGDRLPIQHIVSS</sequence>
<evidence type="ECO:0000259" key="3">
    <source>
        <dbReference type="PROSITE" id="PS50158"/>
    </source>
</evidence>
<dbReference type="GO" id="GO:0008270">
    <property type="term" value="F:zinc ion binding"/>
    <property type="evidence" value="ECO:0007669"/>
    <property type="project" value="UniProtKB-KW"/>
</dbReference>
<keyword evidence="1" id="KW-0479">Metal-binding</keyword>
<evidence type="ECO:0000256" key="1">
    <source>
        <dbReference type="PROSITE-ProRule" id="PRU00047"/>
    </source>
</evidence>
<feature type="compositionally biased region" description="Basic and acidic residues" evidence="2">
    <location>
        <begin position="186"/>
        <end position="196"/>
    </location>
</feature>
<dbReference type="PANTHER" id="PTHR31286">
    <property type="entry name" value="GLYCINE-RICH CELL WALL STRUCTURAL PROTEIN 1.8-LIKE"/>
    <property type="match status" value="1"/>
</dbReference>
<evidence type="ECO:0000313" key="4">
    <source>
        <dbReference type="EMBL" id="KAK4267720.1"/>
    </source>
</evidence>
<protein>
    <recommendedName>
        <fullName evidence="3">CCHC-type domain-containing protein</fullName>
    </recommendedName>
</protein>
<comment type="caution">
    <text evidence="4">The sequence shown here is derived from an EMBL/GenBank/DDBJ whole genome shotgun (WGS) entry which is preliminary data.</text>
</comment>
<dbReference type="InterPro" id="IPR040256">
    <property type="entry name" value="At4g02000-like"/>
</dbReference>
<dbReference type="InterPro" id="IPR001878">
    <property type="entry name" value="Znf_CCHC"/>
</dbReference>
<dbReference type="EMBL" id="JAWXYG010000007">
    <property type="protein sequence ID" value="KAK4267720.1"/>
    <property type="molecule type" value="Genomic_DNA"/>
</dbReference>